<evidence type="ECO:0000259" key="2">
    <source>
        <dbReference type="Pfam" id="PF01882"/>
    </source>
</evidence>
<reference evidence="3 4" key="1">
    <citation type="submission" date="2019-04" db="EMBL/GenBank/DDBJ databases">
        <authorList>
            <person name="Jiang L."/>
        </authorList>
    </citation>
    <scope>NUCLEOTIDE SEQUENCE [LARGE SCALE GENOMIC DNA]</scope>
    <source>
        <strain evidence="3 4">YIM 131853</strain>
    </source>
</reference>
<dbReference type="OrthoDB" id="9812729at2"/>
<sequence>MTDRSPIDRDQPARIRRGVSIPRLTRRGWVLASAAAVAFIVAYSSAWRDLLYVACILALLLVATVVAVRTRATSLAASRRIDPQPISAGQTAMVTIDVANRSWIRTGSETWRDLTPSGLAAPPHRSLPALAGFGSSRSTARLRYPLETSSRGVFAVGPMVVRRTDPFGLCLHEQIVGEAEELVVLPRITPLDGGVTGQVNVTDSAVRSWKAGRGSDDVIAREYRAGDALRHVHWRATAHRGELMVRQEQRQENSRAVVVLDTRRDAYRSRASFEWAVAFAASLVDHLSDGDTTVTLVETAPDPASPDMDDRTVLEALVSLASVERRSNRGDAYLARLTEQLASRPASAFVVLGAGMPSDISDLAARRGSLGRAAVMLIDDALPEIPDALWHSGWRIGTATPDTDPAEAWRQLNPAGAARD</sequence>
<evidence type="ECO:0000313" key="3">
    <source>
        <dbReference type="EMBL" id="THG29788.1"/>
    </source>
</evidence>
<evidence type="ECO:0000313" key="4">
    <source>
        <dbReference type="Proteomes" id="UP000309133"/>
    </source>
</evidence>
<keyword evidence="1" id="KW-1133">Transmembrane helix</keyword>
<keyword evidence="1" id="KW-0812">Transmembrane</keyword>
<accession>A0A4S4FIA2</accession>
<organism evidence="3 4">
    <name type="scientific">Naasia lichenicola</name>
    <dbReference type="NCBI Taxonomy" id="2565933"/>
    <lineage>
        <taxon>Bacteria</taxon>
        <taxon>Bacillati</taxon>
        <taxon>Actinomycetota</taxon>
        <taxon>Actinomycetes</taxon>
        <taxon>Micrococcales</taxon>
        <taxon>Microbacteriaceae</taxon>
        <taxon>Naasia</taxon>
    </lineage>
</organism>
<dbReference type="Pfam" id="PF01882">
    <property type="entry name" value="DUF58"/>
    <property type="match status" value="1"/>
</dbReference>
<comment type="caution">
    <text evidence="3">The sequence shown here is derived from an EMBL/GenBank/DDBJ whole genome shotgun (WGS) entry which is preliminary data.</text>
</comment>
<dbReference type="PANTHER" id="PTHR34351">
    <property type="entry name" value="SLR1927 PROTEIN-RELATED"/>
    <property type="match status" value="1"/>
</dbReference>
<dbReference type="InterPro" id="IPR002881">
    <property type="entry name" value="DUF58"/>
</dbReference>
<dbReference type="RefSeq" id="WP_136428116.1">
    <property type="nucleotide sequence ID" value="NZ_SSSM01000005.1"/>
</dbReference>
<protein>
    <submittedName>
        <fullName evidence="3">DUF58 domain-containing protein</fullName>
    </submittedName>
</protein>
<evidence type="ECO:0000256" key="1">
    <source>
        <dbReference type="SAM" id="Phobius"/>
    </source>
</evidence>
<dbReference type="Proteomes" id="UP000309133">
    <property type="component" value="Unassembled WGS sequence"/>
</dbReference>
<gene>
    <name evidence="3" type="ORF">E6C64_14080</name>
</gene>
<dbReference type="PANTHER" id="PTHR34351:SF1">
    <property type="entry name" value="SLR1927 PROTEIN"/>
    <property type="match status" value="1"/>
</dbReference>
<dbReference type="EMBL" id="SSSM01000005">
    <property type="protein sequence ID" value="THG29788.1"/>
    <property type="molecule type" value="Genomic_DNA"/>
</dbReference>
<feature type="transmembrane region" description="Helical" evidence="1">
    <location>
        <begin position="24"/>
        <end position="44"/>
    </location>
</feature>
<dbReference type="AlphaFoldDB" id="A0A4S4FIA2"/>
<keyword evidence="1" id="KW-0472">Membrane</keyword>
<name>A0A4S4FIA2_9MICO</name>
<feature type="transmembrane region" description="Helical" evidence="1">
    <location>
        <begin position="50"/>
        <end position="70"/>
    </location>
</feature>
<proteinExistence type="predicted"/>
<feature type="domain" description="DUF58" evidence="2">
    <location>
        <begin position="220"/>
        <end position="386"/>
    </location>
</feature>
<keyword evidence="4" id="KW-1185">Reference proteome</keyword>